<evidence type="ECO:0000256" key="2">
    <source>
        <dbReference type="ARBA" id="ARBA00022475"/>
    </source>
</evidence>
<evidence type="ECO:0000256" key="7">
    <source>
        <dbReference type="ARBA" id="ARBA00023136"/>
    </source>
</evidence>
<dbReference type="FunFam" id="2.40.30.10:FF:000015">
    <property type="entry name" value="Translation factor GUF1, mitochondrial"/>
    <property type="match status" value="1"/>
</dbReference>
<name>A0A1G2R7F5_9BACT</name>
<dbReference type="GO" id="GO:0003924">
    <property type="term" value="F:GTPase activity"/>
    <property type="evidence" value="ECO:0007669"/>
    <property type="project" value="UniProtKB-UniRule"/>
</dbReference>
<dbReference type="GO" id="GO:0003746">
    <property type="term" value="F:translation elongation factor activity"/>
    <property type="evidence" value="ECO:0007669"/>
    <property type="project" value="UniProtKB-UniRule"/>
</dbReference>
<keyword evidence="7 8" id="KW-0472">Membrane</keyword>
<dbReference type="InterPro" id="IPR009000">
    <property type="entry name" value="Transl_B-barrel_sf"/>
</dbReference>
<dbReference type="InterPro" id="IPR005225">
    <property type="entry name" value="Small_GTP-bd"/>
</dbReference>
<comment type="caution">
    <text evidence="10">The sequence shown here is derived from an EMBL/GenBank/DDBJ whole genome shotgun (WGS) entry which is preliminary data.</text>
</comment>
<dbReference type="EC" id="3.6.5.n1" evidence="8"/>
<dbReference type="Gene3D" id="3.30.70.2570">
    <property type="entry name" value="Elongation factor 4, C-terminal domain"/>
    <property type="match status" value="1"/>
</dbReference>
<keyword evidence="10" id="KW-0251">Elongation factor</keyword>
<keyword evidence="2 8" id="KW-1003">Cell membrane</keyword>
<dbReference type="NCBIfam" id="TIGR00231">
    <property type="entry name" value="small_GTP"/>
    <property type="match status" value="1"/>
</dbReference>
<dbReference type="InterPro" id="IPR000795">
    <property type="entry name" value="T_Tr_GTP-bd_dom"/>
</dbReference>
<feature type="domain" description="Tr-type G" evidence="9">
    <location>
        <begin position="1"/>
        <end position="182"/>
    </location>
</feature>
<dbReference type="InterPro" id="IPR038363">
    <property type="entry name" value="LepA_C_sf"/>
</dbReference>
<dbReference type="GO" id="GO:0005886">
    <property type="term" value="C:plasma membrane"/>
    <property type="evidence" value="ECO:0007669"/>
    <property type="project" value="UniProtKB-SubCell"/>
</dbReference>
<dbReference type="InterPro" id="IPR041095">
    <property type="entry name" value="EFG_II"/>
</dbReference>
<evidence type="ECO:0000313" key="10">
    <source>
        <dbReference type="EMBL" id="OHA68805.1"/>
    </source>
</evidence>
<dbReference type="InterPro" id="IPR013842">
    <property type="entry name" value="LepA_CTD"/>
</dbReference>
<dbReference type="SUPFAM" id="SSF52540">
    <property type="entry name" value="P-loop containing nucleoside triphosphate hydrolases"/>
    <property type="match status" value="1"/>
</dbReference>
<dbReference type="Proteomes" id="UP000179258">
    <property type="component" value="Unassembled WGS sequence"/>
</dbReference>
<dbReference type="Pfam" id="PF06421">
    <property type="entry name" value="LepA_C"/>
    <property type="match status" value="1"/>
</dbReference>
<protein>
    <recommendedName>
        <fullName evidence="8">Elongation factor 4</fullName>
        <shortName evidence="8">EF-4</shortName>
        <ecNumber evidence="8">3.6.5.n1</ecNumber>
    </recommendedName>
    <alternativeName>
        <fullName evidence="8">Ribosomal back-translocase LepA</fullName>
    </alternativeName>
</protein>
<organism evidence="10 11">
    <name type="scientific">Candidatus Wildermuthbacteria bacterium RIFCSPHIGHO2_02_FULL_47_17</name>
    <dbReference type="NCBI Taxonomy" id="1802452"/>
    <lineage>
        <taxon>Bacteria</taxon>
        <taxon>Candidatus Wildermuthiibacteriota</taxon>
    </lineage>
</organism>
<keyword evidence="4 8" id="KW-0378">Hydrolase</keyword>
<dbReference type="PANTHER" id="PTHR43512">
    <property type="entry name" value="TRANSLATION FACTOR GUF1-RELATED"/>
    <property type="match status" value="1"/>
</dbReference>
<dbReference type="InterPro" id="IPR004161">
    <property type="entry name" value="EFTu-like_2"/>
</dbReference>
<evidence type="ECO:0000259" key="9">
    <source>
        <dbReference type="PROSITE" id="PS51722"/>
    </source>
</evidence>
<evidence type="ECO:0000256" key="8">
    <source>
        <dbReference type="HAMAP-Rule" id="MF_00071"/>
    </source>
</evidence>
<comment type="catalytic activity">
    <reaction evidence="8">
        <text>GTP + H2O = GDP + phosphate + H(+)</text>
        <dbReference type="Rhea" id="RHEA:19669"/>
        <dbReference type="ChEBI" id="CHEBI:15377"/>
        <dbReference type="ChEBI" id="CHEBI:15378"/>
        <dbReference type="ChEBI" id="CHEBI:37565"/>
        <dbReference type="ChEBI" id="CHEBI:43474"/>
        <dbReference type="ChEBI" id="CHEBI:58189"/>
        <dbReference type="EC" id="3.6.5.n1"/>
    </reaction>
</comment>
<comment type="similarity">
    <text evidence="1 8">Belongs to the TRAFAC class translation factor GTPase superfamily. Classic translation factor GTPase family. LepA subfamily.</text>
</comment>
<gene>
    <name evidence="8" type="primary">lepA</name>
    <name evidence="10" type="ORF">A3D59_02220</name>
</gene>
<dbReference type="AlphaFoldDB" id="A0A1G2R7F5"/>
<feature type="binding site" evidence="8">
    <location>
        <begin position="129"/>
        <end position="132"/>
    </location>
    <ligand>
        <name>GTP</name>
        <dbReference type="ChEBI" id="CHEBI:37565"/>
    </ligand>
</feature>
<dbReference type="SUPFAM" id="SSF54980">
    <property type="entry name" value="EF-G C-terminal domain-like"/>
    <property type="match status" value="2"/>
</dbReference>
<dbReference type="PROSITE" id="PS51722">
    <property type="entry name" value="G_TR_2"/>
    <property type="match status" value="1"/>
</dbReference>
<dbReference type="InterPro" id="IPR035647">
    <property type="entry name" value="EFG_III/V"/>
</dbReference>
<dbReference type="Pfam" id="PF00679">
    <property type="entry name" value="EFG_C"/>
    <property type="match status" value="1"/>
</dbReference>
<dbReference type="PRINTS" id="PR00315">
    <property type="entry name" value="ELONGATNFCT"/>
</dbReference>
<dbReference type="NCBIfam" id="TIGR01393">
    <property type="entry name" value="lepA"/>
    <property type="match status" value="1"/>
</dbReference>
<evidence type="ECO:0000313" key="11">
    <source>
        <dbReference type="Proteomes" id="UP000179258"/>
    </source>
</evidence>
<dbReference type="Pfam" id="PF14492">
    <property type="entry name" value="EFG_III"/>
    <property type="match status" value="1"/>
</dbReference>
<dbReference type="InterPro" id="IPR006297">
    <property type="entry name" value="EF-4"/>
</dbReference>
<dbReference type="GO" id="GO:0005525">
    <property type="term" value="F:GTP binding"/>
    <property type="evidence" value="ECO:0007669"/>
    <property type="project" value="UniProtKB-UniRule"/>
</dbReference>
<dbReference type="PANTHER" id="PTHR43512:SF4">
    <property type="entry name" value="TRANSLATION FACTOR GUF1 HOMOLOG, CHLOROPLASTIC"/>
    <property type="match status" value="1"/>
</dbReference>
<dbReference type="FunFam" id="3.40.50.300:FF:000078">
    <property type="entry name" value="Elongation factor 4"/>
    <property type="match status" value="1"/>
</dbReference>
<keyword evidence="6 8" id="KW-0342">GTP-binding</keyword>
<dbReference type="EMBL" id="MHTX01000007">
    <property type="protein sequence ID" value="OHA68805.1"/>
    <property type="molecule type" value="Genomic_DNA"/>
</dbReference>
<evidence type="ECO:0000256" key="3">
    <source>
        <dbReference type="ARBA" id="ARBA00022741"/>
    </source>
</evidence>
<feature type="binding site" evidence="8">
    <location>
        <begin position="13"/>
        <end position="18"/>
    </location>
    <ligand>
        <name>GTP</name>
        <dbReference type="ChEBI" id="CHEBI:37565"/>
    </ligand>
</feature>
<proteinExistence type="inferred from homology"/>
<dbReference type="SUPFAM" id="SSF50447">
    <property type="entry name" value="Translation proteins"/>
    <property type="match status" value="1"/>
</dbReference>
<keyword evidence="5 8" id="KW-0648">Protein biosynthesis</keyword>
<dbReference type="Pfam" id="PF00009">
    <property type="entry name" value="GTP_EFTU"/>
    <property type="match status" value="1"/>
</dbReference>
<dbReference type="CDD" id="cd01890">
    <property type="entry name" value="LepA"/>
    <property type="match status" value="1"/>
</dbReference>
<dbReference type="GO" id="GO:0045727">
    <property type="term" value="P:positive regulation of translation"/>
    <property type="evidence" value="ECO:0007669"/>
    <property type="project" value="UniProtKB-UniRule"/>
</dbReference>
<dbReference type="Pfam" id="PF03144">
    <property type="entry name" value="GTP_EFTU_D2"/>
    <property type="match status" value="1"/>
</dbReference>
<dbReference type="GO" id="GO:0043022">
    <property type="term" value="F:ribosome binding"/>
    <property type="evidence" value="ECO:0007669"/>
    <property type="project" value="UniProtKB-UniRule"/>
</dbReference>
<dbReference type="CDD" id="cd03699">
    <property type="entry name" value="EF4_II"/>
    <property type="match status" value="1"/>
</dbReference>
<comment type="subcellular location">
    <subcellularLocation>
        <location evidence="8">Cell membrane</location>
        <topology evidence="8">Peripheral membrane protein</topology>
        <orientation evidence="8">Cytoplasmic side</orientation>
    </subcellularLocation>
</comment>
<dbReference type="Gene3D" id="3.40.50.300">
    <property type="entry name" value="P-loop containing nucleotide triphosphate hydrolases"/>
    <property type="match status" value="1"/>
</dbReference>
<accession>A0A1G2R7F5</accession>
<evidence type="ECO:0000256" key="6">
    <source>
        <dbReference type="ARBA" id="ARBA00023134"/>
    </source>
</evidence>
<dbReference type="InterPro" id="IPR000640">
    <property type="entry name" value="EFG_V-like"/>
</dbReference>
<evidence type="ECO:0000256" key="5">
    <source>
        <dbReference type="ARBA" id="ARBA00022917"/>
    </source>
</evidence>
<dbReference type="Gene3D" id="3.30.70.240">
    <property type="match status" value="1"/>
</dbReference>
<dbReference type="Gene3D" id="3.30.70.870">
    <property type="entry name" value="Elongation Factor G (Translational Gtpase), domain 3"/>
    <property type="match status" value="1"/>
</dbReference>
<keyword evidence="3 8" id="KW-0547">Nucleotide-binding</keyword>
<dbReference type="Gene3D" id="2.40.30.10">
    <property type="entry name" value="Translation factors"/>
    <property type="match status" value="1"/>
</dbReference>
<evidence type="ECO:0000256" key="4">
    <source>
        <dbReference type="ARBA" id="ARBA00022801"/>
    </source>
</evidence>
<evidence type="ECO:0000256" key="1">
    <source>
        <dbReference type="ARBA" id="ARBA00005454"/>
    </source>
</evidence>
<dbReference type="HAMAP" id="MF_00071">
    <property type="entry name" value="LepA"/>
    <property type="match status" value="1"/>
</dbReference>
<sequence>MHIRNFVIISHIDHGKSTLADRFLELTGTVPKNKMREQYLDMMELERERGITIKMQPVRMNYVLHSEAYILNLVDTPGHVDFSYEVSRALAAVEGAILLVDATKGIQAQTLANLELAKKQNLVIVPAVNKIDLPNARVQETAAEVAALLSVSEKDIIAISGKDGTNVEQLLHAVIKRVPAPVCSELAELRALVFDSKYDSFKGVVAYVRVTDGEIKKGQKIFLAATKKEGEAKEVGYFIPQLAAQETLSAGEIGYIATGIKEPGGVRVGDTITFFPAGREVQPLPGYKEPKPVVFASFYPEDASQHDELKVALTELKLQDPAFMFEPESQEALGRGFRCGFLGTLHMEIVSERLRREFHVPLVVSSPSVMYKIINKKGEERWVYSASEWPDRSYIQEIQEPWVQIEILTPSSYLGRITELLGEFPGKYLERKHLGYDASLSEKIIIAYEMPLREMIKDFYGKLKGATQGYASMNYEMKDWRAGNLVKLEILVAGKKEEPFSRIVPESQAFFEGRALTRQLKEVIPPQQFSVALQACLGGKVIARETIRSAGKDVIAPLYGGDYTRKRKLLEKQKKGKKELKARGEVRIPQRVFLEIIKKR</sequence>
<comment type="function">
    <text evidence="8">Required for accurate and efficient protein synthesis under certain stress conditions. May act as a fidelity factor of the translation reaction, by catalyzing a one-codon backward translocation of tRNAs on improperly translocated ribosomes. Back-translocation proceeds from a post-translocation (POST) complex to a pre-translocation (PRE) complex, thus giving elongation factor G a second chance to translocate the tRNAs correctly. Binds to ribosomes in a GTP-dependent manner.</text>
</comment>
<reference evidence="10 11" key="1">
    <citation type="journal article" date="2016" name="Nat. Commun.">
        <title>Thousands of microbial genomes shed light on interconnected biogeochemical processes in an aquifer system.</title>
        <authorList>
            <person name="Anantharaman K."/>
            <person name="Brown C.T."/>
            <person name="Hug L.A."/>
            <person name="Sharon I."/>
            <person name="Castelle C.J."/>
            <person name="Probst A.J."/>
            <person name="Thomas B.C."/>
            <person name="Singh A."/>
            <person name="Wilkins M.J."/>
            <person name="Karaoz U."/>
            <person name="Brodie E.L."/>
            <person name="Williams K.H."/>
            <person name="Hubbard S.S."/>
            <person name="Banfield J.F."/>
        </authorList>
    </citation>
    <scope>NUCLEOTIDE SEQUENCE [LARGE SCALE GENOMIC DNA]</scope>
</reference>
<dbReference type="InterPro" id="IPR027417">
    <property type="entry name" value="P-loop_NTPase"/>
</dbReference>